<dbReference type="AlphaFoldDB" id="A0A7W4FBQ2"/>
<dbReference type="RefSeq" id="WP_183115240.1">
    <property type="nucleotide sequence ID" value="NZ_JABEQG010000001.1"/>
</dbReference>
<protein>
    <submittedName>
        <fullName evidence="1">Uncharacterized protein</fullName>
    </submittedName>
</protein>
<name>A0A7W4FBQ2_GLUDI</name>
<comment type="caution">
    <text evidence="1">The sequence shown here is derived from an EMBL/GenBank/DDBJ whole genome shotgun (WGS) entry which is preliminary data.</text>
</comment>
<accession>A0A7W4FBQ2</accession>
<organism evidence="1 2">
    <name type="scientific">Gluconacetobacter diazotrophicus</name>
    <name type="common">Acetobacter diazotrophicus</name>
    <dbReference type="NCBI Taxonomy" id="33996"/>
    <lineage>
        <taxon>Bacteria</taxon>
        <taxon>Pseudomonadati</taxon>
        <taxon>Pseudomonadota</taxon>
        <taxon>Alphaproteobacteria</taxon>
        <taxon>Acetobacterales</taxon>
        <taxon>Acetobacteraceae</taxon>
        <taxon>Gluconacetobacter</taxon>
    </lineage>
</organism>
<sequence>MRNFPQTGFARVRAAATVRRQHRSRAMTGRKPEDFRRFFDGNVSGGHMKFFDAARIHLWSAVFLGLAGL</sequence>
<dbReference type="Proteomes" id="UP000550787">
    <property type="component" value="Unassembled WGS sequence"/>
</dbReference>
<dbReference type="EMBL" id="JABEQG010000001">
    <property type="protein sequence ID" value="MBB2154815.1"/>
    <property type="molecule type" value="Genomic_DNA"/>
</dbReference>
<evidence type="ECO:0000313" key="2">
    <source>
        <dbReference type="Proteomes" id="UP000550787"/>
    </source>
</evidence>
<reference evidence="1 2" key="1">
    <citation type="submission" date="2020-04" db="EMBL/GenBank/DDBJ databases">
        <title>Description of novel Gluconacetobacter.</title>
        <authorList>
            <person name="Sombolestani A."/>
        </authorList>
    </citation>
    <scope>NUCLEOTIDE SEQUENCE [LARGE SCALE GENOMIC DNA]</scope>
    <source>
        <strain evidence="1 2">LMG 7603</strain>
    </source>
</reference>
<gene>
    <name evidence="1" type="ORF">HLH33_00575</name>
</gene>
<proteinExistence type="predicted"/>
<evidence type="ECO:0000313" key="1">
    <source>
        <dbReference type="EMBL" id="MBB2154815.1"/>
    </source>
</evidence>